<dbReference type="InterPro" id="IPR015421">
    <property type="entry name" value="PyrdxlP-dep_Trfase_major"/>
</dbReference>
<dbReference type="GO" id="GO:0019752">
    <property type="term" value="P:carboxylic acid metabolic process"/>
    <property type="evidence" value="ECO:0007669"/>
    <property type="project" value="InterPro"/>
</dbReference>
<evidence type="ECO:0000256" key="6">
    <source>
        <dbReference type="RuleBase" id="RU000382"/>
    </source>
</evidence>
<dbReference type="Pfam" id="PF00282">
    <property type="entry name" value="Pyridoxal_deC"/>
    <property type="match status" value="1"/>
</dbReference>
<name>A0A0D9XI17_9ORYZ</name>
<evidence type="ECO:0000256" key="5">
    <source>
        <dbReference type="ARBA" id="ARBA00023239"/>
    </source>
</evidence>
<dbReference type="Proteomes" id="UP000032180">
    <property type="component" value="Chromosome 10"/>
</dbReference>
<keyword evidence="4 6" id="KW-0663">Pyridoxal phosphate</keyword>
<dbReference type="PANTHER" id="PTHR46101:SF8">
    <property type="entry name" value="SERINE DECARBOXYLASE 2"/>
    <property type="match status" value="1"/>
</dbReference>
<dbReference type="Gene3D" id="3.40.640.10">
    <property type="entry name" value="Type I PLP-dependent aspartate aminotransferase-like (Major domain)"/>
    <property type="match status" value="1"/>
</dbReference>
<dbReference type="InterPro" id="IPR015424">
    <property type="entry name" value="PyrdxlP-dep_Trfase"/>
</dbReference>
<keyword evidence="8" id="KW-1185">Reference proteome</keyword>
<sequence length="224" mass="25583">MLENPDQEVNSVMLVDGQLNFVAEKSATSPVYNRYEIDEPPEDRQAALEGRLCTEKLLAQFRQHLQDKSSHHLGYPFNLELDVGPLQQFQNLHINNLGDPFIESNYGVHSRQRKLFPEGIIYASRDSHYSIFKAAKMYRVQCITIDTYSTGEMNYDDFASQLLQNTGRPAIVNVNIGTTMKGAIDDLDEIIRILRDCGFEDKFYIHCDAALAGLMMPFIKHHSH</sequence>
<dbReference type="Gramene" id="LPERR10G02530.1">
    <property type="protein sequence ID" value="LPERR10G02530.1"/>
    <property type="gene ID" value="LPERR10G02530"/>
</dbReference>
<dbReference type="PANTHER" id="PTHR46101">
    <property type="match status" value="1"/>
</dbReference>
<evidence type="ECO:0000313" key="8">
    <source>
        <dbReference type="Proteomes" id="UP000032180"/>
    </source>
</evidence>
<keyword evidence="5 6" id="KW-0456">Lyase</keyword>
<keyword evidence="3" id="KW-0210">Decarboxylase</keyword>
<dbReference type="GO" id="GO:0030170">
    <property type="term" value="F:pyridoxal phosphate binding"/>
    <property type="evidence" value="ECO:0007669"/>
    <property type="project" value="InterPro"/>
</dbReference>
<dbReference type="STRING" id="77586.A0A0D9XI17"/>
<evidence type="ECO:0000256" key="1">
    <source>
        <dbReference type="ARBA" id="ARBA00001933"/>
    </source>
</evidence>
<dbReference type="InterPro" id="IPR002129">
    <property type="entry name" value="PyrdxlP-dep_de-COase"/>
</dbReference>
<evidence type="ECO:0000256" key="3">
    <source>
        <dbReference type="ARBA" id="ARBA00022793"/>
    </source>
</evidence>
<dbReference type="InterPro" id="IPR051151">
    <property type="entry name" value="Group_II_Decarboxylase"/>
</dbReference>
<dbReference type="AlphaFoldDB" id="A0A0D9XI17"/>
<dbReference type="EnsemblPlants" id="LPERR10G02530.1">
    <property type="protein sequence ID" value="LPERR10G02530.1"/>
    <property type="gene ID" value="LPERR10G02530"/>
</dbReference>
<dbReference type="eggNOG" id="KOG0629">
    <property type="taxonomic scope" value="Eukaryota"/>
</dbReference>
<accession>A0A0D9XI17</accession>
<evidence type="ECO:0000256" key="4">
    <source>
        <dbReference type="ARBA" id="ARBA00022898"/>
    </source>
</evidence>
<evidence type="ECO:0000313" key="7">
    <source>
        <dbReference type="EnsemblPlants" id="LPERR10G02530.1"/>
    </source>
</evidence>
<reference evidence="8" key="2">
    <citation type="submission" date="2013-12" db="EMBL/GenBank/DDBJ databases">
        <authorList>
            <person name="Yu Y."/>
            <person name="Lee S."/>
            <person name="de Baynast K."/>
            <person name="Wissotski M."/>
            <person name="Liu L."/>
            <person name="Talag J."/>
            <person name="Goicoechea J."/>
            <person name="Angelova A."/>
            <person name="Jetty R."/>
            <person name="Kudrna D."/>
            <person name="Golser W."/>
            <person name="Rivera L."/>
            <person name="Zhang J."/>
            <person name="Wing R."/>
        </authorList>
    </citation>
    <scope>NUCLEOTIDE SEQUENCE</scope>
</reference>
<dbReference type="GO" id="GO:0016831">
    <property type="term" value="F:carboxy-lyase activity"/>
    <property type="evidence" value="ECO:0007669"/>
    <property type="project" value="UniProtKB-KW"/>
</dbReference>
<dbReference type="HOGENOM" id="CLU_1216424_0_0_1"/>
<comment type="cofactor">
    <cofactor evidence="1 6">
        <name>pyridoxal 5'-phosphate</name>
        <dbReference type="ChEBI" id="CHEBI:597326"/>
    </cofactor>
</comment>
<proteinExistence type="inferred from homology"/>
<reference evidence="7" key="3">
    <citation type="submission" date="2015-04" db="UniProtKB">
        <authorList>
            <consortium name="EnsemblPlants"/>
        </authorList>
    </citation>
    <scope>IDENTIFICATION</scope>
</reference>
<dbReference type="SUPFAM" id="SSF53383">
    <property type="entry name" value="PLP-dependent transferases"/>
    <property type="match status" value="1"/>
</dbReference>
<reference evidence="7 8" key="1">
    <citation type="submission" date="2012-08" db="EMBL/GenBank/DDBJ databases">
        <title>Oryza genome evolution.</title>
        <authorList>
            <person name="Wing R.A."/>
        </authorList>
    </citation>
    <scope>NUCLEOTIDE SEQUENCE</scope>
</reference>
<evidence type="ECO:0000256" key="2">
    <source>
        <dbReference type="ARBA" id="ARBA00009533"/>
    </source>
</evidence>
<comment type="similarity">
    <text evidence="2 6">Belongs to the group II decarboxylase family.</text>
</comment>
<organism evidence="7 8">
    <name type="scientific">Leersia perrieri</name>
    <dbReference type="NCBI Taxonomy" id="77586"/>
    <lineage>
        <taxon>Eukaryota</taxon>
        <taxon>Viridiplantae</taxon>
        <taxon>Streptophyta</taxon>
        <taxon>Embryophyta</taxon>
        <taxon>Tracheophyta</taxon>
        <taxon>Spermatophyta</taxon>
        <taxon>Magnoliopsida</taxon>
        <taxon>Liliopsida</taxon>
        <taxon>Poales</taxon>
        <taxon>Poaceae</taxon>
        <taxon>BOP clade</taxon>
        <taxon>Oryzoideae</taxon>
        <taxon>Oryzeae</taxon>
        <taxon>Oryzinae</taxon>
        <taxon>Leersia</taxon>
    </lineage>
</organism>
<protein>
    <submittedName>
        <fullName evidence="7">Uncharacterized protein</fullName>
    </submittedName>
</protein>